<name>A0ABT7FBU5_9RHOB</name>
<feature type="domain" description="DUF6455" evidence="1">
    <location>
        <begin position="9"/>
        <end position="88"/>
    </location>
</feature>
<reference evidence="2 3" key="1">
    <citation type="submission" date="2023-05" db="EMBL/GenBank/DDBJ databases">
        <title>Sedimentitalea sp. nov. JM2-8.</title>
        <authorList>
            <person name="Huang J."/>
        </authorList>
    </citation>
    <scope>NUCLEOTIDE SEQUENCE [LARGE SCALE GENOMIC DNA]</scope>
    <source>
        <strain evidence="2 3">JM2-8</strain>
    </source>
</reference>
<dbReference type="RefSeq" id="WP_284484255.1">
    <property type="nucleotide sequence ID" value="NZ_JASNJE010000003.1"/>
</dbReference>
<evidence type="ECO:0000313" key="3">
    <source>
        <dbReference type="Proteomes" id="UP001227126"/>
    </source>
</evidence>
<keyword evidence="3" id="KW-1185">Reference proteome</keyword>
<gene>
    <name evidence="2" type="ORF">QO034_04250</name>
</gene>
<dbReference type="InterPro" id="IPR045601">
    <property type="entry name" value="DUF6455"/>
</dbReference>
<evidence type="ECO:0000313" key="2">
    <source>
        <dbReference type="EMBL" id="MDK3072314.1"/>
    </source>
</evidence>
<dbReference type="Pfam" id="PF20056">
    <property type="entry name" value="DUF6455"/>
    <property type="match status" value="1"/>
</dbReference>
<dbReference type="EMBL" id="JASNJE010000003">
    <property type="protein sequence ID" value="MDK3072314.1"/>
    <property type="molecule type" value="Genomic_DNA"/>
</dbReference>
<sequence>MDGSQTHLEGIDRHFWLTRSVARVMGISLSRAMREGRLNPAEYCEMVARCRSGNCHEACQQWLARHVGPAETAPSGCLHRDWLDRLRKA</sequence>
<evidence type="ECO:0000259" key="1">
    <source>
        <dbReference type="Pfam" id="PF20056"/>
    </source>
</evidence>
<proteinExistence type="predicted"/>
<comment type="caution">
    <text evidence="2">The sequence shown here is derived from an EMBL/GenBank/DDBJ whole genome shotgun (WGS) entry which is preliminary data.</text>
</comment>
<protein>
    <submittedName>
        <fullName evidence="2">DUF6455 family protein</fullName>
    </submittedName>
</protein>
<organism evidence="2 3">
    <name type="scientific">Sedimentitalea xiamensis</name>
    <dbReference type="NCBI Taxonomy" id="3050037"/>
    <lineage>
        <taxon>Bacteria</taxon>
        <taxon>Pseudomonadati</taxon>
        <taxon>Pseudomonadota</taxon>
        <taxon>Alphaproteobacteria</taxon>
        <taxon>Rhodobacterales</taxon>
        <taxon>Paracoccaceae</taxon>
        <taxon>Sedimentitalea</taxon>
    </lineage>
</organism>
<dbReference type="Proteomes" id="UP001227126">
    <property type="component" value="Unassembled WGS sequence"/>
</dbReference>
<accession>A0ABT7FBU5</accession>